<evidence type="ECO:0000256" key="5">
    <source>
        <dbReference type="ARBA" id="ARBA00022018"/>
    </source>
</evidence>
<keyword evidence="7" id="KW-0808">Transferase</keyword>
<gene>
    <name evidence="19" type="ORF">BOKJ2_LOCUS6051</name>
</gene>
<evidence type="ECO:0000256" key="12">
    <source>
        <dbReference type="ARBA" id="ARBA00032517"/>
    </source>
</evidence>
<evidence type="ECO:0000313" key="20">
    <source>
        <dbReference type="Proteomes" id="UP000614601"/>
    </source>
</evidence>
<dbReference type="SUPFAM" id="SSF53756">
    <property type="entry name" value="UDP-Glycosyltransferase/glycogen phosphorylase"/>
    <property type="match status" value="1"/>
</dbReference>
<evidence type="ECO:0000256" key="11">
    <source>
        <dbReference type="ARBA" id="ARBA00023136"/>
    </source>
</evidence>
<comment type="similarity">
    <text evidence="3">Belongs to the glycosyltransferase group 1 family. Glycosyltransferase 4 subfamily.</text>
</comment>
<keyword evidence="8 15" id="KW-0812">Transmembrane</keyword>
<comment type="caution">
    <text evidence="19">The sequence shown here is derived from an EMBL/GenBank/DDBJ whole genome shotgun (WGS) entry which is preliminary data.</text>
</comment>
<keyword evidence="16" id="KW-0732">Signal</keyword>
<comment type="function">
    <text evidence="14">GDP-Man:Man(3)GlcNAc(2)-PP-Dol alpha-1,2-mannosyltransferase that operates in the biosynthetic pathway of dolichol-linked oligosaccharides, the glycan precursors employed in protein asparagine (N)-glycosylation. The assembly of dolichol-linked oligosaccharides begins on the cytosolic side of the endoplasmic reticulum membrane and finishes in its lumen. The sequential addition of sugars to dolichol pyrophosphate produces dolichol-linked oligosaccharides containing fourteen sugars, including two GlcNAcs, nine mannoses and three glucoses. Once assembled, the oligosaccharide is transferred from the lipid to nascent proteins by oligosaccharyltransferases. Catalyzes, on the cytoplasmic face of the endoplasmic reticulum, the addition of the fourth and fifth mannose residues to the dolichol-linked oligosaccharide chain, to produce Man(5)GlcNAc(2)-PP-dolichol core oligosaccharide. Man(5)GlcNAc(2)-PP-dolichol is a substrate for ALG3, the following enzyme in the biosynthetic pathway.</text>
</comment>
<dbReference type="InterPro" id="IPR031814">
    <property type="entry name" value="ALG11_N"/>
</dbReference>
<dbReference type="PANTHER" id="PTHR45919">
    <property type="entry name" value="GDP-MAN:MAN(3)GLCNAC(2)-PP-DOL ALPHA-1,2-MANNOSYLTRANSFERASE"/>
    <property type="match status" value="1"/>
</dbReference>
<keyword evidence="9" id="KW-0256">Endoplasmic reticulum</keyword>
<organism evidence="19 20">
    <name type="scientific">Bursaphelenchus okinawaensis</name>
    <dbReference type="NCBI Taxonomy" id="465554"/>
    <lineage>
        <taxon>Eukaryota</taxon>
        <taxon>Metazoa</taxon>
        <taxon>Ecdysozoa</taxon>
        <taxon>Nematoda</taxon>
        <taxon>Chromadorea</taxon>
        <taxon>Rhabditida</taxon>
        <taxon>Tylenchina</taxon>
        <taxon>Tylenchomorpha</taxon>
        <taxon>Aphelenchoidea</taxon>
        <taxon>Aphelenchoididae</taxon>
        <taxon>Bursaphelenchus</taxon>
    </lineage>
</organism>
<dbReference type="Proteomes" id="UP000783686">
    <property type="component" value="Unassembled WGS sequence"/>
</dbReference>
<evidence type="ECO:0000256" key="8">
    <source>
        <dbReference type="ARBA" id="ARBA00022692"/>
    </source>
</evidence>
<evidence type="ECO:0000256" key="16">
    <source>
        <dbReference type="SAM" id="SignalP"/>
    </source>
</evidence>
<keyword evidence="20" id="KW-1185">Reference proteome</keyword>
<evidence type="ECO:0000259" key="18">
    <source>
        <dbReference type="Pfam" id="PF15924"/>
    </source>
</evidence>
<reference evidence="19" key="1">
    <citation type="submission" date="2020-09" db="EMBL/GenBank/DDBJ databases">
        <authorList>
            <person name="Kikuchi T."/>
        </authorList>
    </citation>
    <scope>NUCLEOTIDE SEQUENCE</scope>
    <source>
        <strain evidence="19">SH1</strain>
    </source>
</reference>
<evidence type="ECO:0000256" key="14">
    <source>
        <dbReference type="ARBA" id="ARBA00045128"/>
    </source>
</evidence>
<dbReference type="Pfam" id="PF00534">
    <property type="entry name" value="Glycos_transf_1"/>
    <property type="match status" value="1"/>
</dbReference>
<evidence type="ECO:0000256" key="10">
    <source>
        <dbReference type="ARBA" id="ARBA00022989"/>
    </source>
</evidence>
<comment type="subcellular location">
    <subcellularLocation>
        <location evidence="1">Endoplasmic reticulum membrane</location>
        <topology evidence="1">Single-pass membrane protein</topology>
    </subcellularLocation>
</comment>
<evidence type="ECO:0000256" key="4">
    <source>
        <dbReference type="ARBA" id="ARBA00012645"/>
    </source>
</evidence>
<dbReference type="PANTHER" id="PTHR45919:SF1">
    <property type="entry name" value="GDP-MAN:MAN(3)GLCNAC(2)-PP-DOL ALPHA-1,2-MANNOSYLTRANSFERASE"/>
    <property type="match status" value="1"/>
</dbReference>
<evidence type="ECO:0000256" key="15">
    <source>
        <dbReference type="SAM" id="Phobius"/>
    </source>
</evidence>
<dbReference type="InterPro" id="IPR001296">
    <property type="entry name" value="Glyco_trans_1"/>
</dbReference>
<evidence type="ECO:0000256" key="13">
    <source>
        <dbReference type="ARBA" id="ARBA00045065"/>
    </source>
</evidence>
<name>A0A811KJR6_9BILA</name>
<feature type="transmembrane region" description="Helical" evidence="15">
    <location>
        <begin position="181"/>
        <end position="205"/>
    </location>
</feature>
<dbReference type="Gene3D" id="3.40.50.2000">
    <property type="entry name" value="Glycogen Phosphorylase B"/>
    <property type="match status" value="1"/>
</dbReference>
<feature type="signal peptide" evidence="16">
    <location>
        <begin position="1"/>
        <end position="20"/>
    </location>
</feature>
<keyword evidence="6" id="KW-0328">Glycosyltransferase</keyword>
<keyword evidence="10 15" id="KW-1133">Transmembrane helix</keyword>
<protein>
    <recommendedName>
        <fullName evidence="5">GDP-Man:Man(3)GlcNAc(2)-PP-Dol alpha-1,2-mannosyltransferase</fullName>
        <ecNumber evidence="4">2.4.1.131</ecNumber>
    </recommendedName>
    <alternativeName>
        <fullName evidence="12">Asparagine-linked glycosylation protein 11 homolog</fullName>
    </alternativeName>
</protein>
<comment type="catalytic activity">
    <reaction evidence="13">
        <text>an alpha-D-Man-(1-&gt;3)-[alpha-D-Man-(1-&gt;6)]-beta-D-Man-(1-&gt;4)-beta-D-GlcNAc-(1-&gt;4)-alpha-D-GlcNAc-diphospho-di-trans,poly-cis-dolichol + 2 GDP-alpha-D-mannose = an alpha-D-Man-(1-&gt;2)-alpha-D-Man-(1-&gt;2)-alpha-D-Man-(1-&gt;3)-[alpha-D-Man-(1-&gt;6)]-beta-D-Man-(1-&gt;4)-beta-D-GlcNAc-(1-&gt;4)-alpha-D-GlcNAc-diphospho-di-trans,poly-cis-dolichol + 2 GDP + 2 H(+)</text>
        <dbReference type="Rhea" id="RHEA:29523"/>
        <dbReference type="Rhea" id="RHEA-COMP:19515"/>
        <dbReference type="Rhea" id="RHEA-COMP:19516"/>
        <dbReference type="ChEBI" id="CHEBI:15378"/>
        <dbReference type="ChEBI" id="CHEBI:57527"/>
        <dbReference type="ChEBI" id="CHEBI:58189"/>
        <dbReference type="ChEBI" id="CHEBI:132511"/>
        <dbReference type="ChEBI" id="CHEBI:132515"/>
        <dbReference type="EC" id="2.4.1.131"/>
    </reaction>
    <physiologicalReaction direction="left-to-right" evidence="13">
        <dbReference type="Rhea" id="RHEA:29524"/>
    </physiologicalReaction>
</comment>
<sequence>MIVQFLLVVVVFAVWRKSKRKAKSVAFFHPNCADGGGGEAVLWTAIDECTKRRPDLTVYIYSSVAQTSELQTKIERRFQFNLPWEIIHFVPLRTHKLLHPSRYPYLTLLCQFLAGFVVGVDALLLLTPEVFIETTGVPGSISVFRLLGGCSTVAYVHYPIITKDMIKRVSSRREMYNNSSFITKSIVLTNLKLCYYYVFSFLYYLCGACTTKVMANGTWTKEHLETLWPGSVSICYPPVKIEDFTKNGNKGEKELNEKKVSIVSLGQIRPEKNHGDQLKTLELLKKELPYHKVCLKIIGAVRDENDQRLADNLRQVATGLELEEGKDFELVHNANFNDILDILQNSVCGIHTMVDEHFGIAVVEMMAAGVLVVAHKSAGPLKDIIGASQQTVGFLAENVEDYVNNIRTIIESDRSEREKIRADALRWTTEQFDESIFRTQFMSNIG</sequence>
<feature type="domain" description="ALG11 mannosyltransferase N-terminal" evidence="18">
    <location>
        <begin position="23"/>
        <end position="228"/>
    </location>
</feature>
<keyword evidence="11 15" id="KW-0472">Membrane</keyword>
<dbReference type="AlphaFoldDB" id="A0A811KJR6"/>
<dbReference type="GO" id="GO:0005789">
    <property type="term" value="C:endoplasmic reticulum membrane"/>
    <property type="evidence" value="ECO:0007669"/>
    <property type="project" value="UniProtKB-SubCell"/>
</dbReference>
<accession>A0A811KJR6</accession>
<comment type="pathway">
    <text evidence="2">Protein modification; protein glycosylation.</text>
</comment>
<evidence type="ECO:0000256" key="3">
    <source>
        <dbReference type="ARBA" id="ARBA00009481"/>
    </source>
</evidence>
<dbReference type="EMBL" id="CAJFDH010000003">
    <property type="protein sequence ID" value="CAD5215354.1"/>
    <property type="molecule type" value="Genomic_DNA"/>
</dbReference>
<dbReference type="OrthoDB" id="2276068at2759"/>
<dbReference type="Proteomes" id="UP000614601">
    <property type="component" value="Unassembled WGS sequence"/>
</dbReference>
<evidence type="ECO:0000256" key="2">
    <source>
        <dbReference type="ARBA" id="ARBA00004922"/>
    </source>
</evidence>
<feature type="chain" id="PRO_5035595068" description="GDP-Man:Man(3)GlcNAc(2)-PP-Dol alpha-1,2-mannosyltransferase" evidence="16">
    <location>
        <begin position="21"/>
        <end position="446"/>
    </location>
</feature>
<evidence type="ECO:0000259" key="17">
    <source>
        <dbReference type="Pfam" id="PF00534"/>
    </source>
</evidence>
<dbReference type="GO" id="GO:0004377">
    <property type="term" value="F:GDP-Man:Man(3)GlcNAc(2)-PP-Dol alpha-1,2-mannosyltransferase activity"/>
    <property type="evidence" value="ECO:0007669"/>
    <property type="project" value="UniProtKB-EC"/>
</dbReference>
<feature type="domain" description="Glycosyl transferase family 1" evidence="17">
    <location>
        <begin position="250"/>
        <end position="423"/>
    </location>
</feature>
<dbReference type="EC" id="2.4.1.131" evidence="4"/>
<dbReference type="EMBL" id="CAJFCW020000003">
    <property type="protein sequence ID" value="CAG9103910.1"/>
    <property type="molecule type" value="Genomic_DNA"/>
</dbReference>
<evidence type="ECO:0000256" key="1">
    <source>
        <dbReference type="ARBA" id="ARBA00004389"/>
    </source>
</evidence>
<evidence type="ECO:0000256" key="6">
    <source>
        <dbReference type="ARBA" id="ARBA00022676"/>
    </source>
</evidence>
<dbReference type="InterPro" id="IPR038013">
    <property type="entry name" value="ALG11"/>
</dbReference>
<evidence type="ECO:0000313" key="19">
    <source>
        <dbReference type="EMBL" id="CAD5215354.1"/>
    </source>
</evidence>
<evidence type="ECO:0000256" key="7">
    <source>
        <dbReference type="ARBA" id="ARBA00022679"/>
    </source>
</evidence>
<evidence type="ECO:0000256" key="9">
    <source>
        <dbReference type="ARBA" id="ARBA00022824"/>
    </source>
</evidence>
<dbReference type="GO" id="GO:0006487">
    <property type="term" value="P:protein N-linked glycosylation"/>
    <property type="evidence" value="ECO:0007669"/>
    <property type="project" value="TreeGrafter"/>
</dbReference>
<dbReference type="Pfam" id="PF15924">
    <property type="entry name" value="ALG11_N"/>
    <property type="match status" value="1"/>
</dbReference>
<proteinExistence type="inferred from homology"/>
<feature type="transmembrane region" description="Helical" evidence="15">
    <location>
        <begin position="103"/>
        <end position="127"/>
    </location>
</feature>
<feature type="transmembrane region" description="Helical" evidence="15">
    <location>
        <begin position="139"/>
        <end position="160"/>
    </location>
</feature>